<evidence type="ECO:0000313" key="3">
    <source>
        <dbReference type="EMBL" id="MFI7588655.1"/>
    </source>
</evidence>
<feature type="signal peptide" evidence="1">
    <location>
        <begin position="1"/>
        <end position="30"/>
    </location>
</feature>
<evidence type="ECO:0000259" key="2">
    <source>
        <dbReference type="Pfam" id="PF13449"/>
    </source>
</evidence>
<evidence type="ECO:0000256" key="1">
    <source>
        <dbReference type="SAM" id="SignalP"/>
    </source>
</evidence>
<proteinExistence type="predicted"/>
<name>A0ABW8AQJ7_9ACTN</name>
<accession>A0ABW8AQJ7</accession>
<dbReference type="SUPFAM" id="SSF75011">
    <property type="entry name" value="3-carboxy-cis,cis-mucoante lactonizing enzyme"/>
    <property type="match status" value="1"/>
</dbReference>
<dbReference type="RefSeq" id="WP_398282570.1">
    <property type="nucleotide sequence ID" value="NZ_JBITLV010000005.1"/>
</dbReference>
<keyword evidence="1" id="KW-0732">Signal</keyword>
<gene>
    <name evidence="3" type="ORF">ACIB24_16410</name>
</gene>
<feature type="chain" id="PRO_5045852723" evidence="1">
    <location>
        <begin position="31"/>
        <end position="543"/>
    </location>
</feature>
<sequence>MSRTQARALAVPLMVAAIVVPLVTAGPAHAGTPFRPTRANADGYAVKAGRTLTVGGHGVLANDFGDLTTVVRSSATAHGTVRVNADGSFSYTPAAGYTGPDSFTYTTSDAVDLYKTHLPPLATVGGVQITGGAFGSAFTQVPGSRTLFYGLTDRGPNVDGPNGTKVEPIPDFAPAIGLFALVDGRSVLLKKITLKAADGTPYNGQVNCSASTGETITDLNGTVLPCTATGYDPEGIVALKDGTFWVSDEYGPLITHFDRNGRQLGRLSPFDGSLPQELSKRLANRGMEGLTITPDGKTLVGLMQSALNQTGSGAIKPANVVPLRLVTVDLRTGALHEYLYPLSDPKVNSGAASEITAVSATTFLVVERDGKLEPGAYKRIYTVDISGATDVGPAAAVPGAVYDGANGGLLVGGRTLEQLVGDTDTATATATLAGAGITLGTKTLTLDVAGLVSTLNPDGAFFGHDKVEGVAALNGGTKLVISNDNDFGLGGLDTKTNPWTLQPKILPDGTQDDGEVLSVDLTRVSGASTATTYTATVNLKVIK</sequence>
<dbReference type="Proteomes" id="UP001612915">
    <property type="component" value="Unassembled WGS sequence"/>
</dbReference>
<protein>
    <submittedName>
        <fullName evidence="3">Esterase-like activity of phytase family protein</fullName>
    </submittedName>
</protein>
<organism evidence="3 4">
    <name type="scientific">Spongisporangium articulatum</name>
    <dbReference type="NCBI Taxonomy" id="3362603"/>
    <lineage>
        <taxon>Bacteria</taxon>
        <taxon>Bacillati</taxon>
        <taxon>Actinomycetota</taxon>
        <taxon>Actinomycetes</taxon>
        <taxon>Kineosporiales</taxon>
        <taxon>Kineosporiaceae</taxon>
        <taxon>Spongisporangium</taxon>
    </lineage>
</organism>
<comment type="caution">
    <text evidence="3">The sequence shown here is derived from an EMBL/GenBank/DDBJ whole genome shotgun (WGS) entry which is preliminary data.</text>
</comment>
<feature type="domain" description="Phytase-like" evidence="2">
    <location>
        <begin position="213"/>
        <end position="487"/>
    </location>
</feature>
<keyword evidence="4" id="KW-1185">Reference proteome</keyword>
<evidence type="ECO:0000313" key="4">
    <source>
        <dbReference type="Proteomes" id="UP001612915"/>
    </source>
</evidence>
<dbReference type="Gene3D" id="2.60.40.3440">
    <property type="match status" value="1"/>
</dbReference>
<dbReference type="Pfam" id="PF13449">
    <property type="entry name" value="Phytase-like"/>
    <property type="match status" value="1"/>
</dbReference>
<dbReference type="InterPro" id="IPR027372">
    <property type="entry name" value="Phytase-like_dom"/>
</dbReference>
<reference evidence="3 4" key="1">
    <citation type="submission" date="2024-10" db="EMBL/GenBank/DDBJ databases">
        <title>The Natural Products Discovery Center: Release of the First 8490 Sequenced Strains for Exploring Actinobacteria Biosynthetic Diversity.</title>
        <authorList>
            <person name="Kalkreuter E."/>
            <person name="Kautsar S.A."/>
            <person name="Yang D."/>
            <person name="Bader C.D."/>
            <person name="Teijaro C.N."/>
            <person name="Fluegel L."/>
            <person name="Davis C.M."/>
            <person name="Simpson J.R."/>
            <person name="Lauterbach L."/>
            <person name="Steele A.D."/>
            <person name="Gui C."/>
            <person name="Meng S."/>
            <person name="Li G."/>
            <person name="Viehrig K."/>
            <person name="Ye F."/>
            <person name="Su P."/>
            <person name="Kiefer A.F."/>
            <person name="Nichols A."/>
            <person name="Cepeda A.J."/>
            <person name="Yan W."/>
            <person name="Fan B."/>
            <person name="Jiang Y."/>
            <person name="Adhikari A."/>
            <person name="Zheng C.-J."/>
            <person name="Schuster L."/>
            <person name="Cowan T.M."/>
            <person name="Smanski M.J."/>
            <person name="Chevrette M.G."/>
            <person name="De Carvalho L.P.S."/>
            <person name="Shen B."/>
        </authorList>
    </citation>
    <scope>NUCLEOTIDE SEQUENCE [LARGE SCALE GENOMIC DNA]</scope>
    <source>
        <strain evidence="3 4">NPDC049639</strain>
    </source>
</reference>
<dbReference type="EMBL" id="JBITLV010000005">
    <property type="protein sequence ID" value="MFI7588655.1"/>
    <property type="molecule type" value="Genomic_DNA"/>
</dbReference>
<dbReference type="Pfam" id="PF17963">
    <property type="entry name" value="Big_9"/>
    <property type="match status" value="1"/>
</dbReference>
<dbReference type="PANTHER" id="PTHR37957">
    <property type="entry name" value="BLR7070 PROTEIN"/>
    <property type="match status" value="1"/>
</dbReference>
<dbReference type="PANTHER" id="PTHR37957:SF1">
    <property type="entry name" value="PHYTASE-LIKE DOMAIN-CONTAINING PROTEIN"/>
    <property type="match status" value="1"/>
</dbReference>